<organism evidence="2">
    <name type="scientific">marine sediment metagenome</name>
    <dbReference type="NCBI Taxonomy" id="412755"/>
    <lineage>
        <taxon>unclassified sequences</taxon>
        <taxon>metagenomes</taxon>
        <taxon>ecological metagenomes</taxon>
    </lineage>
</organism>
<dbReference type="InterPro" id="IPR015943">
    <property type="entry name" value="WD40/YVTN_repeat-like_dom_sf"/>
</dbReference>
<gene>
    <name evidence="2" type="ORF">S03H2_21224</name>
</gene>
<feature type="non-terminal residue" evidence="2">
    <location>
        <position position="1"/>
    </location>
</feature>
<protein>
    <recommendedName>
        <fullName evidence="1">Pyrrolo-quinoline quinone repeat domain-containing protein</fullName>
    </recommendedName>
</protein>
<feature type="domain" description="Pyrrolo-quinoline quinone repeat" evidence="1">
    <location>
        <begin position="109"/>
        <end position="173"/>
    </location>
</feature>
<proteinExistence type="predicted"/>
<dbReference type="Gene3D" id="2.130.10.10">
    <property type="entry name" value="YVTN repeat-like/Quinoprotein amine dehydrogenase"/>
    <property type="match status" value="1"/>
</dbReference>
<evidence type="ECO:0000259" key="1">
    <source>
        <dbReference type="Pfam" id="PF13360"/>
    </source>
</evidence>
<comment type="caution">
    <text evidence="2">The sequence shown here is derived from an EMBL/GenBank/DDBJ whole genome shotgun (WGS) entry which is preliminary data.</text>
</comment>
<evidence type="ECO:0000313" key="2">
    <source>
        <dbReference type="EMBL" id="GAH43281.1"/>
    </source>
</evidence>
<dbReference type="SUPFAM" id="SSF50998">
    <property type="entry name" value="Quinoprotein alcohol dehydrogenase-like"/>
    <property type="match status" value="1"/>
</dbReference>
<name>X1FCA4_9ZZZZ</name>
<dbReference type="Pfam" id="PF13360">
    <property type="entry name" value="PQQ_2"/>
    <property type="match status" value="1"/>
</dbReference>
<sequence length="217" mass="23833">DKNTGKVQWRGRRRSSRIAHITPQVLTENGRDQLISSAGDVVQGFNLKTGERIWTVSSPGEGVVPSVVIGDGLIFTTSGFGDSTIRAVRTGGKGDVTKTHIAWESTDDVSKIPSMLYVRPFLFLVTETGVAKCIRAKTGEEIWRERLGGRYSASPIWAEGRIYFLSEKGKTTVVQAGGEFKVLAENELNEKCSASPAVSQKHIFIRSENNIYCIGRQ</sequence>
<dbReference type="AlphaFoldDB" id="X1FCA4"/>
<dbReference type="PANTHER" id="PTHR34512">
    <property type="entry name" value="CELL SURFACE PROTEIN"/>
    <property type="match status" value="1"/>
</dbReference>
<accession>X1FCA4</accession>
<reference evidence="2" key="1">
    <citation type="journal article" date="2014" name="Front. Microbiol.">
        <title>High frequency of phylogenetically diverse reductive dehalogenase-homologous genes in deep subseafloor sedimentary metagenomes.</title>
        <authorList>
            <person name="Kawai M."/>
            <person name="Futagami T."/>
            <person name="Toyoda A."/>
            <person name="Takaki Y."/>
            <person name="Nishi S."/>
            <person name="Hori S."/>
            <person name="Arai W."/>
            <person name="Tsubouchi T."/>
            <person name="Morono Y."/>
            <person name="Uchiyama I."/>
            <person name="Ito T."/>
            <person name="Fujiyama A."/>
            <person name="Inagaki F."/>
            <person name="Takami H."/>
        </authorList>
    </citation>
    <scope>NUCLEOTIDE SEQUENCE</scope>
    <source>
        <strain evidence="2">Expedition CK06-06</strain>
    </source>
</reference>
<dbReference type="EMBL" id="BARU01011275">
    <property type="protein sequence ID" value="GAH43281.1"/>
    <property type="molecule type" value="Genomic_DNA"/>
</dbReference>
<dbReference type="InterPro" id="IPR002372">
    <property type="entry name" value="PQQ_rpt_dom"/>
</dbReference>
<dbReference type="PANTHER" id="PTHR34512:SF30">
    <property type="entry name" value="OUTER MEMBRANE PROTEIN ASSEMBLY FACTOR BAMB"/>
    <property type="match status" value="1"/>
</dbReference>
<dbReference type="InterPro" id="IPR011047">
    <property type="entry name" value="Quinoprotein_ADH-like_sf"/>
</dbReference>